<feature type="region of interest" description="Disordered" evidence="1">
    <location>
        <begin position="1"/>
        <end position="41"/>
    </location>
</feature>
<evidence type="ECO:0000313" key="2">
    <source>
        <dbReference type="EMBL" id="KAF0718764.1"/>
    </source>
</evidence>
<evidence type="ECO:0000313" key="3">
    <source>
        <dbReference type="EMBL" id="VFT78713.1"/>
    </source>
</evidence>
<keyword evidence="4" id="KW-1185">Reference proteome</keyword>
<reference evidence="2" key="2">
    <citation type="submission" date="2019-06" db="EMBL/GenBank/DDBJ databases">
        <title>Genomics analysis of Aphanomyces spp. identifies a new class of oomycete effector associated with host adaptation.</title>
        <authorList>
            <person name="Gaulin E."/>
        </authorList>
    </citation>
    <scope>NUCLEOTIDE SEQUENCE</scope>
    <source>
        <strain evidence="2">CBS 578.67</strain>
    </source>
</reference>
<feature type="compositionally biased region" description="Polar residues" evidence="1">
    <location>
        <begin position="22"/>
        <end position="32"/>
    </location>
</feature>
<name>A0A485K7Z5_9STRA</name>
<accession>A0A485K7Z5</accession>
<reference evidence="3 4" key="1">
    <citation type="submission" date="2019-03" db="EMBL/GenBank/DDBJ databases">
        <authorList>
            <person name="Gaulin E."/>
            <person name="Dumas B."/>
        </authorList>
    </citation>
    <scope>NUCLEOTIDE SEQUENCE [LARGE SCALE GENOMIC DNA]</scope>
    <source>
        <strain evidence="3">CBS 568.67</strain>
    </source>
</reference>
<gene>
    <name evidence="3" type="primary">Aste57867_1497</name>
    <name evidence="2" type="ORF">As57867_001496</name>
    <name evidence="3" type="ORF">ASTE57867_1497</name>
</gene>
<dbReference type="Proteomes" id="UP000332933">
    <property type="component" value="Unassembled WGS sequence"/>
</dbReference>
<dbReference type="AlphaFoldDB" id="A0A485K7Z5"/>
<evidence type="ECO:0000313" key="4">
    <source>
        <dbReference type="Proteomes" id="UP000332933"/>
    </source>
</evidence>
<dbReference type="EMBL" id="CAADRA010000122">
    <property type="protein sequence ID" value="VFT78713.1"/>
    <property type="molecule type" value="Genomic_DNA"/>
</dbReference>
<organism evidence="3 4">
    <name type="scientific">Aphanomyces stellatus</name>
    <dbReference type="NCBI Taxonomy" id="120398"/>
    <lineage>
        <taxon>Eukaryota</taxon>
        <taxon>Sar</taxon>
        <taxon>Stramenopiles</taxon>
        <taxon>Oomycota</taxon>
        <taxon>Saprolegniomycetes</taxon>
        <taxon>Saprolegniales</taxon>
        <taxon>Verrucalvaceae</taxon>
        <taxon>Aphanomyces</taxon>
    </lineage>
</organism>
<proteinExistence type="predicted"/>
<dbReference type="OrthoDB" id="10665633at2759"/>
<protein>
    <submittedName>
        <fullName evidence="3">Aste57867_1497 protein</fullName>
    </submittedName>
</protein>
<dbReference type="EMBL" id="VJMH01000122">
    <property type="protein sequence ID" value="KAF0718764.1"/>
    <property type="molecule type" value="Genomic_DNA"/>
</dbReference>
<evidence type="ECO:0000256" key="1">
    <source>
        <dbReference type="SAM" id="MobiDB-lite"/>
    </source>
</evidence>
<sequence>MAPSAHHETVGPTCPLPAPLHSATSTKASVSETLERARKTNSTDYLKQFQYKAKGNVPASHTPEANESCTNDGPVRCIFTPDQVRLFNDGKEVNELGNPMDPKDNSSGDIHGFQSAVDQKIHIEEEKQKSKKGTFKFFDHLHAQRRIIHLEENLNADILKDLPSPEQSSELSQSSQHSEFSAIESQRPLCAVALDFTQLSSEKNNYPCKDVSQSTALFFSPHGRHQTPLSSEDGEWLESTSKHLKTTWPYPHMHPVVQGHTKRPQTLSPEVASSPKRFKLTHPQSKSFLMTAIEVTWS</sequence>